<accession>A0AA40CKI4</accession>
<evidence type="ECO:0000313" key="2">
    <source>
        <dbReference type="Proteomes" id="UP001174936"/>
    </source>
</evidence>
<protein>
    <submittedName>
        <fullName evidence="1">Uncharacterized protein</fullName>
    </submittedName>
</protein>
<sequence>MLTTIQGLALKQWFINQKVDVIKSVPRGPHLLKNGSVSTSSQRFALLIPFPPLDLLKVQYLPDKEDSSTQRPIDLLGLTLLPSNSALIVEAGEMKFQMIVFKCRATRAQDGTADADE</sequence>
<gene>
    <name evidence="1" type="ORF">B0T16DRAFT_202701</name>
</gene>
<keyword evidence="2" id="KW-1185">Reference proteome</keyword>
<organism evidence="1 2">
    <name type="scientific">Cercophora newfieldiana</name>
    <dbReference type="NCBI Taxonomy" id="92897"/>
    <lineage>
        <taxon>Eukaryota</taxon>
        <taxon>Fungi</taxon>
        <taxon>Dikarya</taxon>
        <taxon>Ascomycota</taxon>
        <taxon>Pezizomycotina</taxon>
        <taxon>Sordariomycetes</taxon>
        <taxon>Sordariomycetidae</taxon>
        <taxon>Sordariales</taxon>
        <taxon>Lasiosphaeriaceae</taxon>
        <taxon>Cercophora</taxon>
    </lineage>
</organism>
<dbReference type="Proteomes" id="UP001174936">
    <property type="component" value="Unassembled WGS sequence"/>
</dbReference>
<reference evidence="1" key="1">
    <citation type="submission" date="2023-06" db="EMBL/GenBank/DDBJ databases">
        <title>Genome-scale phylogeny and comparative genomics of the fungal order Sordariales.</title>
        <authorList>
            <consortium name="Lawrence Berkeley National Laboratory"/>
            <person name="Hensen N."/>
            <person name="Bonometti L."/>
            <person name="Westerberg I."/>
            <person name="Brannstrom I.O."/>
            <person name="Guillou S."/>
            <person name="Cros-Aarteil S."/>
            <person name="Calhoun S."/>
            <person name="Haridas S."/>
            <person name="Kuo A."/>
            <person name="Mondo S."/>
            <person name="Pangilinan J."/>
            <person name="Riley R."/>
            <person name="Labutti K."/>
            <person name="Andreopoulos B."/>
            <person name="Lipzen A."/>
            <person name="Chen C."/>
            <person name="Yanf M."/>
            <person name="Daum C."/>
            <person name="Ng V."/>
            <person name="Clum A."/>
            <person name="Steindorff A."/>
            <person name="Ohm R."/>
            <person name="Martin F."/>
            <person name="Silar P."/>
            <person name="Natvig D."/>
            <person name="Lalanne C."/>
            <person name="Gautier V."/>
            <person name="Ament-Velasquez S.L."/>
            <person name="Kruys A."/>
            <person name="Hutchinson M.I."/>
            <person name="Powell A.J."/>
            <person name="Barry K."/>
            <person name="Miller A.N."/>
            <person name="Grigoriev I.V."/>
            <person name="Debuchy R."/>
            <person name="Gladieux P."/>
            <person name="Thoren M.H."/>
            <person name="Johannesson H."/>
        </authorList>
    </citation>
    <scope>NUCLEOTIDE SEQUENCE</scope>
    <source>
        <strain evidence="1">SMH2532-1</strain>
    </source>
</reference>
<proteinExistence type="predicted"/>
<evidence type="ECO:0000313" key="1">
    <source>
        <dbReference type="EMBL" id="KAK0640838.1"/>
    </source>
</evidence>
<dbReference type="EMBL" id="JAULSV010000006">
    <property type="protein sequence ID" value="KAK0640838.1"/>
    <property type="molecule type" value="Genomic_DNA"/>
</dbReference>
<comment type="caution">
    <text evidence="1">The sequence shown here is derived from an EMBL/GenBank/DDBJ whole genome shotgun (WGS) entry which is preliminary data.</text>
</comment>
<name>A0AA40CKI4_9PEZI</name>
<dbReference type="AlphaFoldDB" id="A0AA40CKI4"/>